<evidence type="ECO:0000313" key="2">
    <source>
        <dbReference type="Proteomes" id="UP000243459"/>
    </source>
</evidence>
<reference evidence="2" key="1">
    <citation type="journal article" date="2017" name="Nat. Commun.">
        <title>The asparagus genome sheds light on the origin and evolution of a young Y chromosome.</title>
        <authorList>
            <person name="Harkess A."/>
            <person name="Zhou J."/>
            <person name="Xu C."/>
            <person name="Bowers J.E."/>
            <person name="Van der Hulst R."/>
            <person name="Ayyampalayam S."/>
            <person name="Mercati F."/>
            <person name="Riccardi P."/>
            <person name="McKain M.R."/>
            <person name="Kakrana A."/>
            <person name="Tang H."/>
            <person name="Ray J."/>
            <person name="Groenendijk J."/>
            <person name="Arikit S."/>
            <person name="Mathioni S.M."/>
            <person name="Nakano M."/>
            <person name="Shan H."/>
            <person name="Telgmann-Rauber A."/>
            <person name="Kanno A."/>
            <person name="Yue Z."/>
            <person name="Chen H."/>
            <person name="Li W."/>
            <person name="Chen Y."/>
            <person name="Xu X."/>
            <person name="Zhang Y."/>
            <person name="Luo S."/>
            <person name="Chen H."/>
            <person name="Gao J."/>
            <person name="Mao Z."/>
            <person name="Pires J.C."/>
            <person name="Luo M."/>
            <person name="Kudrna D."/>
            <person name="Wing R.A."/>
            <person name="Meyers B.C."/>
            <person name="Yi K."/>
            <person name="Kong H."/>
            <person name="Lavrijsen P."/>
            <person name="Sunseri F."/>
            <person name="Falavigna A."/>
            <person name="Ye Y."/>
            <person name="Leebens-Mack J.H."/>
            <person name="Chen G."/>
        </authorList>
    </citation>
    <scope>NUCLEOTIDE SEQUENCE [LARGE SCALE GENOMIC DNA]</scope>
    <source>
        <strain evidence="2">cv. DH0086</strain>
    </source>
</reference>
<organism evidence="1 2">
    <name type="scientific">Asparagus officinalis</name>
    <name type="common">Garden asparagus</name>
    <dbReference type="NCBI Taxonomy" id="4686"/>
    <lineage>
        <taxon>Eukaryota</taxon>
        <taxon>Viridiplantae</taxon>
        <taxon>Streptophyta</taxon>
        <taxon>Embryophyta</taxon>
        <taxon>Tracheophyta</taxon>
        <taxon>Spermatophyta</taxon>
        <taxon>Magnoliopsida</taxon>
        <taxon>Liliopsida</taxon>
        <taxon>Asparagales</taxon>
        <taxon>Asparagaceae</taxon>
        <taxon>Asparagoideae</taxon>
        <taxon>Asparagus</taxon>
    </lineage>
</organism>
<dbReference type="Proteomes" id="UP000243459">
    <property type="component" value="Chromosome 2"/>
</dbReference>
<dbReference type="AlphaFoldDB" id="A0A5P1FI82"/>
<dbReference type="Gramene" id="ONK77784">
    <property type="protein sequence ID" value="ONK77784"/>
    <property type="gene ID" value="A4U43_C02F10580"/>
</dbReference>
<proteinExistence type="predicted"/>
<gene>
    <name evidence="1" type="ORF">A4U43_C02F10580</name>
</gene>
<protein>
    <submittedName>
        <fullName evidence="1">Uncharacterized protein</fullName>
    </submittedName>
</protein>
<name>A0A5P1FI82_ASPOF</name>
<evidence type="ECO:0000313" key="1">
    <source>
        <dbReference type="EMBL" id="ONK77784.1"/>
    </source>
</evidence>
<dbReference type="EMBL" id="CM007382">
    <property type="protein sequence ID" value="ONK77784.1"/>
    <property type="molecule type" value="Genomic_DNA"/>
</dbReference>
<sequence length="133" mass="15567">MRSRGQSCRRSQFIRNSIRELPRLAWDPSDLVKARKTGEMEQVANRIDWRLHYATNLCGIKNSALISQVENHLSIQTFRYFFTELPSLELVDYCDVEEGEVEDKKWNVKPRQKELAMEQLIDATPLEKGKLNV</sequence>
<keyword evidence="2" id="KW-1185">Reference proteome</keyword>
<accession>A0A5P1FI82</accession>